<evidence type="ECO:0000256" key="1">
    <source>
        <dbReference type="SAM" id="Coils"/>
    </source>
</evidence>
<proteinExistence type="predicted"/>
<feature type="compositionally biased region" description="Low complexity" evidence="2">
    <location>
        <begin position="153"/>
        <end position="163"/>
    </location>
</feature>
<keyword evidence="4" id="KW-1185">Reference proteome</keyword>
<feature type="compositionally biased region" description="Pro residues" evidence="2">
    <location>
        <begin position="128"/>
        <end position="147"/>
    </location>
</feature>
<feature type="region of interest" description="Disordered" evidence="2">
    <location>
        <begin position="312"/>
        <end position="338"/>
    </location>
</feature>
<evidence type="ECO:0000313" key="4">
    <source>
        <dbReference type="Proteomes" id="UP000215902"/>
    </source>
</evidence>
<feature type="compositionally biased region" description="Basic and acidic residues" evidence="2">
    <location>
        <begin position="245"/>
        <end position="257"/>
    </location>
</feature>
<feature type="region of interest" description="Disordered" evidence="2">
    <location>
        <begin position="52"/>
        <end position="173"/>
    </location>
</feature>
<dbReference type="EMBL" id="NIVC01000082">
    <property type="protein sequence ID" value="PAA91644.1"/>
    <property type="molecule type" value="Genomic_DNA"/>
</dbReference>
<feature type="compositionally biased region" description="Basic and acidic residues" evidence="2">
    <location>
        <begin position="109"/>
        <end position="124"/>
    </location>
</feature>
<sequence length="505" mass="56892">MWLQGDPSCHKHHQLLQEHHRQVHQSAVHLRQIPPCTVSSPERPLHLLLPLTETPAHNATGTSSGQSTVRRTAAVPDSDDGLLRFPGQRKASAPRTPVRPDVSWIRPSDVTDDKLDDKVDDCNRLKRPPLPPTPPPLPPPPPPPRSTPPVLTQQSSNSKLQQPPSLPPPPTEEEVQLLFKRLNVRPTATTTEKAVCSASRKVIDWQLKHACQTATGQIEQQREKPLPKQPLRRATNLADGLDRVGEQELVKTDRPSVKEFGSQQRKVATRTLVASPKRNQHPEQSAGPDDQAWRNFRRVQRELQAPLRRIAERLRSDDEGAAQVDDGGSGYEDGEDTEAVPRACRNAADRRSCQRDSATVASSSAELHRLERQLSELRADSRSAQRRLQHRLCVEDARQSRKSCACWHRKHLHHCHHHQHQQQASNQADALLLARARRDILRRRRQSREALARESRSLERRCDRLRVRLSEFGRRLAEWPEGAASGALSDCDSELRAAAAVLTED</sequence>
<keyword evidence="1" id="KW-0175">Coiled coil</keyword>
<reference evidence="3 4" key="1">
    <citation type="submission" date="2017-06" db="EMBL/GenBank/DDBJ databases">
        <title>A platform for efficient transgenesis in Macrostomum lignano, a flatworm model organism for stem cell research.</title>
        <authorList>
            <person name="Berezikov E."/>
        </authorList>
    </citation>
    <scope>NUCLEOTIDE SEQUENCE [LARGE SCALE GENOMIC DNA]</scope>
    <source>
        <strain evidence="3">DV1</strain>
        <tissue evidence="3">Whole organism</tissue>
    </source>
</reference>
<evidence type="ECO:0000313" key="3">
    <source>
        <dbReference type="EMBL" id="PAA91644.1"/>
    </source>
</evidence>
<protein>
    <submittedName>
        <fullName evidence="3">Uncharacterized protein</fullName>
    </submittedName>
</protein>
<organism evidence="3 4">
    <name type="scientific">Macrostomum lignano</name>
    <dbReference type="NCBI Taxonomy" id="282301"/>
    <lineage>
        <taxon>Eukaryota</taxon>
        <taxon>Metazoa</taxon>
        <taxon>Spiralia</taxon>
        <taxon>Lophotrochozoa</taxon>
        <taxon>Platyhelminthes</taxon>
        <taxon>Rhabditophora</taxon>
        <taxon>Macrostomorpha</taxon>
        <taxon>Macrostomida</taxon>
        <taxon>Macrostomidae</taxon>
        <taxon>Macrostomum</taxon>
    </lineage>
</organism>
<evidence type="ECO:0000256" key="2">
    <source>
        <dbReference type="SAM" id="MobiDB-lite"/>
    </source>
</evidence>
<gene>
    <name evidence="3" type="ORF">BOX15_Mlig016203g2</name>
</gene>
<dbReference type="Proteomes" id="UP000215902">
    <property type="component" value="Unassembled WGS sequence"/>
</dbReference>
<feature type="coiled-coil region" evidence="1">
    <location>
        <begin position="441"/>
        <end position="468"/>
    </location>
</feature>
<feature type="region of interest" description="Disordered" evidence="2">
    <location>
        <begin position="347"/>
        <end position="366"/>
    </location>
</feature>
<feature type="region of interest" description="Disordered" evidence="2">
    <location>
        <begin position="245"/>
        <end position="293"/>
    </location>
</feature>
<comment type="caution">
    <text evidence="3">The sequence shown here is derived from an EMBL/GenBank/DDBJ whole genome shotgun (WGS) entry which is preliminary data.</text>
</comment>
<dbReference type="AlphaFoldDB" id="A0A267H1S9"/>
<name>A0A267H1S9_9PLAT</name>
<feature type="compositionally biased region" description="Polar residues" evidence="2">
    <location>
        <begin position="57"/>
        <end position="70"/>
    </location>
</feature>
<feature type="compositionally biased region" description="Polar residues" evidence="2">
    <location>
        <begin position="355"/>
        <end position="365"/>
    </location>
</feature>
<accession>A0A267H1S9</accession>